<name>A0A0A9AUJ0_ARUDO</name>
<protein>
    <submittedName>
        <fullName evidence="1">Uncharacterized protein</fullName>
    </submittedName>
</protein>
<accession>A0A0A9AUJ0</accession>
<sequence length="86" mass="10008">MDAAAPAEKLNGELIILPVFSRSPHLFSRESFLVNTYGDLSFFFCCSQLDQFVLQLVLYYQLVTEVFYYVLFFTYSGIRIAIQQYP</sequence>
<evidence type="ECO:0000313" key="1">
    <source>
        <dbReference type="EMBL" id="JAD52560.1"/>
    </source>
</evidence>
<dbReference type="AlphaFoldDB" id="A0A0A9AUJ0"/>
<proteinExistence type="predicted"/>
<dbReference type="EMBL" id="GBRH01245335">
    <property type="protein sequence ID" value="JAD52560.1"/>
    <property type="molecule type" value="Transcribed_RNA"/>
</dbReference>
<reference evidence="1" key="1">
    <citation type="submission" date="2014-09" db="EMBL/GenBank/DDBJ databases">
        <authorList>
            <person name="Magalhaes I.L.F."/>
            <person name="Oliveira U."/>
            <person name="Santos F.R."/>
            <person name="Vidigal T.H.D.A."/>
            <person name="Brescovit A.D."/>
            <person name="Santos A.J."/>
        </authorList>
    </citation>
    <scope>NUCLEOTIDE SEQUENCE</scope>
    <source>
        <tissue evidence="1">Shoot tissue taken approximately 20 cm above the soil surface</tissue>
    </source>
</reference>
<reference evidence="1" key="2">
    <citation type="journal article" date="2015" name="Data Brief">
        <title>Shoot transcriptome of the giant reed, Arundo donax.</title>
        <authorList>
            <person name="Barrero R.A."/>
            <person name="Guerrero F.D."/>
            <person name="Moolhuijzen P."/>
            <person name="Goolsby J.A."/>
            <person name="Tidwell J."/>
            <person name="Bellgard S.E."/>
            <person name="Bellgard M.I."/>
        </authorList>
    </citation>
    <scope>NUCLEOTIDE SEQUENCE</scope>
    <source>
        <tissue evidence="1">Shoot tissue taken approximately 20 cm above the soil surface</tissue>
    </source>
</reference>
<organism evidence="1">
    <name type="scientific">Arundo donax</name>
    <name type="common">Giant reed</name>
    <name type="synonym">Donax arundinaceus</name>
    <dbReference type="NCBI Taxonomy" id="35708"/>
    <lineage>
        <taxon>Eukaryota</taxon>
        <taxon>Viridiplantae</taxon>
        <taxon>Streptophyta</taxon>
        <taxon>Embryophyta</taxon>
        <taxon>Tracheophyta</taxon>
        <taxon>Spermatophyta</taxon>
        <taxon>Magnoliopsida</taxon>
        <taxon>Liliopsida</taxon>
        <taxon>Poales</taxon>
        <taxon>Poaceae</taxon>
        <taxon>PACMAD clade</taxon>
        <taxon>Arundinoideae</taxon>
        <taxon>Arundineae</taxon>
        <taxon>Arundo</taxon>
    </lineage>
</organism>